<keyword evidence="2" id="KW-1185">Reference proteome</keyword>
<reference evidence="1" key="1">
    <citation type="submission" date="2022-12" db="EMBL/GenBank/DDBJ databases">
        <authorList>
            <person name="Alioto T."/>
            <person name="Alioto T."/>
            <person name="Gomez Garrido J."/>
        </authorList>
    </citation>
    <scope>NUCLEOTIDE SEQUENCE</scope>
</reference>
<dbReference type="EMBL" id="OX395143">
    <property type="protein sequence ID" value="CAI5798442.1"/>
    <property type="molecule type" value="Genomic_DNA"/>
</dbReference>
<dbReference type="AlphaFoldDB" id="A0AA35PVM9"/>
<protein>
    <submittedName>
        <fullName evidence="1">Uncharacterized protein</fullName>
    </submittedName>
</protein>
<gene>
    <name evidence="1" type="ORF">PODLI_1B036882</name>
</gene>
<name>A0AA35PVM9_9SAUR</name>
<sequence length="100" mass="11274">MARYRLSVTHSSQLRNSDVMLTPPSIHVVVPVIPNASKEIATAKHQPCYGSLCDISSWPRRAVHSSLPTSESFKGRKATHGKSYTLRRKPPLLSYRYIRV</sequence>
<proteinExistence type="predicted"/>
<accession>A0AA35PVM9</accession>
<dbReference type="Proteomes" id="UP001178461">
    <property type="component" value="Chromosome 16"/>
</dbReference>
<evidence type="ECO:0000313" key="1">
    <source>
        <dbReference type="EMBL" id="CAI5798442.1"/>
    </source>
</evidence>
<organism evidence="1 2">
    <name type="scientific">Podarcis lilfordi</name>
    <name type="common">Lilford's wall lizard</name>
    <dbReference type="NCBI Taxonomy" id="74358"/>
    <lineage>
        <taxon>Eukaryota</taxon>
        <taxon>Metazoa</taxon>
        <taxon>Chordata</taxon>
        <taxon>Craniata</taxon>
        <taxon>Vertebrata</taxon>
        <taxon>Euteleostomi</taxon>
        <taxon>Lepidosauria</taxon>
        <taxon>Squamata</taxon>
        <taxon>Bifurcata</taxon>
        <taxon>Unidentata</taxon>
        <taxon>Episquamata</taxon>
        <taxon>Laterata</taxon>
        <taxon>Lacertibaenia</taxon>
        <taxon>Lacertidae</taxon>
        <taxon>Podarcis</taxon>
    </lineage>
</organism>
<evidence type="ECO:0000313" key="2">
    <source>
        <dbReference type="Proteomes" id="UP001178461"/>
    </source>
</evidence>